<evidence type="ECO:0000313" key="3">
    <source>
        <dbReference type="Proteomes" id="UP000824101"/>
    </source>
</evidence>
<reference evidence="2" key="2">
    <citation type="submission" date="2021-04" db="EMBL/GenBank/DDBJ databases">
        <authorList>
            <person name="Gilroy R."/>
        </authorList>
    </citation>
    <scope>NUCLEOTIDE SEQUENCE</scope>
    <source>
        <strain evidence="2">ChiBcec1-1093</strain>
    </source>
</reference>
<reference evidence="2" key="1">
    <citation type="journal article" date="2021" name="PeerJ">
        <title>Extensive microbial diversity within the chicken gut microbiome revealed by metagenomics and culture.</title>
        <authorList>
            <person name="Gilroy R."/>
            <person name="Ravi A."/>
            <person name="Getino M."/>
            <person name="Pursley I."/>
            <person name="Horton D.L."/>
            <person name="Alikhan N.F."/>
            <person name="Baker D."/>
            <person name="Gharbi K."/>
            <person name="Hall N."/>
            <person name="Watson M."/>
            <person name="Adriaenssens E.M."/>
            <person name="Foster-Nyarko E."/>
            <person name="Jarju S."/>
            <person name="Secka A."/>
            <person name="Antonio M."/>
            <person name="Oren A."/>
            <person name="Chaudhuri R.R."/>
            <person name="La Ragione R."/>
            <person name="Hildebrand F."/>
            <person name="Pallen M.J."/>
        </authorList>
    </citation>
    <scope>NUCLEOTIDE SEQUENCE</scope>
    <source>
        <strain evidence="2">ChiBcec1-1093</strain>
    </source>
</reference>
<accession>A0A9D2GH72</accession>
<dbReference type="Pfam" id="PF03437">
    <property type="entry name" value="BtpA"/>
    <property type="match status" value="1"/>
</dbReference>
<dbReference type="SUPFAM" id="SSF51366">
    <property type="entry name" value="Ribulose-phoshate binding barrel"/>
    <property type="match status" value="1"/>
</dbReference>
<dbReference type="InterPro" id="IPR005137">
    <property type="entry name" value="BtpA"/>
</dbReference>
<dbReference type="AlphaFoldDB" id="A0A9D2GH72"/>
<evidence type="ECO:0000313" key="2">
    <source>
        <dbReference type="EMBL" id="HIZ79654.1"/>
    </source>
</evidence>
<name>A0A9D2GH72_9FIRM</name>
<proteinExistence type="inferred from homology"/>
<organism evidence="2 3">
    <name type="scientific">Candidatus Lachnoclostridium stercorigallinarum</name>
    <dbReference type="NCBI Taxonomy" id="2838634"/>
    <lineage>
        <taxon>Bacteria</taxon>
        <taxon>Bacillati</taxon>
        <taxon>Bacillota</taxon>
        <taxon>Clostridia</taxon>
        <taxon>Lachnospirales</taxon>
        <taxon>Lachnospiraceae</taxon>
    </lineage>
</organism>
<dbReference type="EMBL" id="DXBC01000121">
    <property type="protein sequence ID" value="HIZ79654.1"/>
    <property type="molecule type" value="Genomic_DNA"/>
</dbReference>
<gene>
    <name evidence="2" type="ORF">IAA17_07690</name>
</gene>
<dbReference type="PANTHER" id="PTHR21381">
    <property type="entry name" value="ZGC:162297"/>
    <property type="match status" value="1"/>
</dbReference>
<protein>
    <submittedName>
        <fullName evidence="2">BtpA family membrane complex biogenesis protein</fullName>
    </submittedName>
</protein>
<dbReference type="InterPro" id="IPR011060">
    <property type="entry name" value="RibuloseP-bd_barrel"/>
</dbReference>
<evidence type="ECO:0000256" key="1">
    <source>
        <dbReference type="ARBA" id="ARBA00006007"/>
    </source>
</evidence>
<comment type="similarity">
    <text evidence="1">Belongs to the BtpA family.</text>
</comment>
<comment type="caution">
    <text evidence="2">The sequence shown here is derived from an EMBL/GenBank/DDBJ whole genome shotgun (WGS) entry which is preliminary data.</text>
</comment>
<sequence length="269" mass="28993">MFQEARQNNQKLIFGLIHLKPMPGTPFYKEGDYEASIEKAVKDAKALENGGASGCLIQTVDKVYPTGDDSDYVRATCLAVIANEVKKHVGADFKIGVQLMWNCITPSIAAAKAVNADYTRCTALVGQTSSPFGGVINADPLKVLEYRKKIDAENVELLAEIAGYHFHGGYDKEALLSRVSSAVMVRANAVEIMSKDEELNNRMELDIRAAYPDLPIILGGGTDVESAASRLKNADGALVGRCFEGNNWGGGIDEAIVAAYMKEVRSISG</sequence>
<dbReference type="PANTHER" id="PTHR21381:SF3">
    <property type="entry name" value="SGC REGION PROTEIN SGCQ-RELATED"/>
    <property type="match status" value="1"/>
</dbReference>
<dbReference type="Proteomes" id="UP000824101">
    <property type="component" value="Unassembled WGS sequence"/>
</dbReference>